<feature type="region of interest" description="Disordered" evidence="1">
    <location>
        <begin position="917"/>
        <end position="946"/>
    </location>
</feature>
<evidence type="ECO:0000256" key="1">
    <source>
        <dbReference type="SAM" id="MobiDB-lite"/>
    </source>
</evidence>
<feature type="compositionally biased region" description="Low complexity" evidence="1">
    <location>
        <begin position="426"/>
        <end position="456"/>
    </location>
</feature>
<sequence length="1098" mass="110634">MLGQCNAAKSFSKYKATLNARDNLNLHRKFYSFLCSPQSFAFVILRSVPTQGNFFPTTMKGSPKAALALLAADAAFANVLTTIDPCPSATGLAIAPITVTSQYQAVSTCQPTSACVKGKCSTAYPFTTYPYVSTVVPYAWNGTTTQSTTVTDVSQPFRVSEHHETLTQVTAAPTLDKRNWFGFGDLKKEAVESVTVYETVTRRAMAPFKECGRLAIPGWEGSGLCEQCESSGSQLLDVVECRFGTDASGDEYQSCSEWYETYYERVAPTTTVQAQCSSKGNVPSAGVYTWTFPQPAAPVTVTAPPTTVTVYIEEKPSVTVIPEEIQVVYGESWNAYVTKTFAAATIFDFEIYITQPVVYAPWPATLAAPTTATVAVPTGSSASKGSWPLPEQNEGGDAYYGATTVWADWIPASASGTGIVGPIGASTSGSGSSTSSNNIGPISATTSATTSSATSSNNGQPISASPSTSSSSSGSATSTSSSSTTTASTSSTTSSSSSTSSSTSSSSVTSTSSSSSSTTTTATTTTTTGGTAVTIGIGFYLEIAVTPVARAKRQDVAIQYLGFDANNKGVAVDGTASAALVFDGQGNALVSDGMYLGTPVDDTSLVQRTAVLPPGFHEWFFVGRIAQLQGTAGFCLGANGSVTAYVAPDVCNNPIFLTQQNTTTSSTTSSSATSTVSSTASSNGTTTATGASSSTATSSVTASTTSSVTASTTSSVTASTTSSGSASVGPISASTSSVTASSTATTTGSGSSSVTTSSSTSASGSSTLSSSTSSTSGGLTISVGPISLTTSTSSSSSSGTATATTSSSSSSSTAICNINANICPDSNLITANTVATSDCAVGLTCTVDDLATLVPDLLTQNPKVATVLLGNNQVIGLSITPQDVQAAVANGTLSSACSALEQVTVIIDDPTCISGTGTTSTTSSSSTTAAATSTSGTSSTSSSSSMVTSTVSATTTTDGTSSTTSTTTSATASASLLCGVQLTLCAGQTLQNLGLNTVTCGTAGLLNGTLCDTTQVLEAATDACVLNCEAFGSVLTTSDGTGANLDPVIGTQSIQSIQALVDTPDCVPSSQTVTLSEPGCPVAVLKRRTLKHARGYEN</sequence>
<dbReference type="Proteomes" id="UP000053599">
    <property type="component" value="Unassembled WGS sequence"/>
</dbReference>
<dbReference type="AlphaFoldDB" id="A0A0D1YH96"/>
<proteinExistence type="predicted"/>
<organism evidence="2 3">
    <name type="scientific">Exophiala sideris</name>
    <dbReference type="NCBI Taxonomy" id="1016849"/>
    <lineage>
        <taxon>Eukaryota</taxon>
        <taxon>Fungi</taxon>
        <taxon>Dikarya</taxon>
        <taxon>Ascomycota</taxon>
        <taxon>Pezizomycotina</taxon>
        <taxon>Eurotiomycetes</taxon>
        <taxon>Chaetothyriomycetidae</taxon>
        <taxon>Chaetothyriales</taxon>
        <taxon>Herpotrichiellaceae</taxon>
        <taxon>Exophiala</taxon>
    </lineage>
</organism>
<evidence type="ECO:0000313" key="2">
    <source>
        <dbReference type="EMBL" id="KIV82217.1"/>
    </source>
</evidence>
<accession>A0A0D1YH96</accession>
<feature type="region of interest" description="Disordered" evidence="1">
    <location>
        <begin position="790"/>
        <end position="812"/>
    </location>
</feature>
<name>A0A0D1YH96_9EURO</name>
<feature type="region of interest" description="Disordered" evidence="1">
    <location>
        <begin position="662"/>
        <end position="777"/>
    </location>
</feature>
<dbReference type="HOGENOM" id="CLU_009705_0_0_1"/>
<dbReference type="STRING" id="1016849.A0A0D1YH96"/>
<dbReference type="OrthoDB" id="4158477at2759"/>
<evidence type="ECO:0000313" key="3">
    <source>
        <dbReference type="Proteomes" id="UP000053599"/>
    </source>
</evidence>
<dbReference type="EMBL" id="KN846952">
    <property type="protein sequence ID" value="KIV82217.1"/>
    <property type="molecule type" value="Genomic_DNA"/>
</dbReference>
<reference evidence="2 3" key="1">
    <citation type="submission" date="2015-01" db="EMBL/GenBank/DDBJ databases">
        <title>The Genome Sequence of Exophiala sideris CBS121828.</title>
        <authorList>
            <consortium name="The Broad Institute Genomics Platform"/>
            <person name="Cuomo C."/>
            <person name="de Hoog S."/>
            <person name="Gorbushina A."/>
            <person name="Stielow B."/>
            <person name="Teixiera M."/>
            <person name="Abouelleil A."/>
            <person name="Chapman S.B."/>
            <person name="Priest M."/>
            <person name="Young S.K."/>
            <person name="Wortman J."/>
            <person name="Nusbaum C."/>
            <person name="Birren B."/>
        </authorList>
    </citation>
    <scope>NUCLEOTIDE SEQUENCE [LARGE SCALE GENOMIC DNA]</scope>
    <source>
        <strain evidence="2 3">CBS 121828</strain>
    </source>
</reference>
<feature type="region of interest" description="Disordered" evidence="1">
    <location>
        <begin position="426"/>
        <end position="527"/>
    </location>
</feature>
<gene>
    <name evidence="2" type="ORF">PV11_04344</name>
</gene>
<feature type="compositionally biased region" description="Low complexity" evidence="1">
    <location>
        <begin position="463"/>
        <end position="527"/>
    </location>
</feature>
<protein>
    <submittedName>
        <fullName evidence="2">Uncharacterized protein</fullName>
    </submittedName>
</protein>